<feature type="compositionally biased region" description="Polar residues" evidence="1">
    <location>
        <begin position="605"/>
        <end position="625"/>
    </location>
</feature>
<feature type="compositionally biased region" description="Basic and acidic residues" evidence="1">
    <location>
        <begin position="156"/>
        <end position="174"/>
    </location>
</feature>
<feature type="region of interest" description="Disordered" evidence="1">
    <location>
        <begin position="658"/>
        <end position="703"/>
    </location>
</feature>
<reference evidence="3" key="1">
    <citation type="submission" date="2021-05" db="EMBL/GenBank/DDBJ databases">
        <authorList>
            <person name="Alioto T."/>
            <person name="Alioto T."/>
            <person name="Gomez Garrido J."/>
        </authorList>
    </citation>
    <scope>NUCLEOTIDE SEQUENCE</scope>
</reference>
<feature type="compositionally biased region" description="Basic and acidic residues" evidence="1">
    <location>
        <begin position="282"/>
        <end position="323"/>
    </location>
</feature>
<feature type="compositionally biased region" description="Basic and acidic residues" evidence="1">
    <location>
        <begin position="540"/>
        <end position="552"/>
    </location>
</feature>
<feature type="compositionally biased region" description="Basic and acidic residues" evidence="1">
    <location>
        <begin position="1235"/>
        <end position="1293"/>
    </location>
</feature>
<feature type="region of interest" description="Disordered" evidence="1">
    <location>
        <begin position="974"/>
        <end position="1016"/>
    </location>
</feature>
<keyword evidence="2" id="KW-0812">Transmembrane</keyword>
<protein>
    <submittedName>
        <fullName evidence="3">Uncharacterized protein</fullName>
    </submittedName>
</protein>
<feature type="compositionally biased region" description="Basic and acidic residues" evidence="1">
    <location>
        <begin position="1171"/>
        <end position="1228"/>
    </location>
</feature>
<feature type="region of interest" description="Disordered" evidence="1">
    <location>
        <begin position="417"/>
        <end position="466"/>
    </location>
</feature>
<evidence type="ECO:0000256" key="1">
    <source>
        <dbReference type="SAM" id="MobiDB-lite"/>
    </source>
</evidence>
<feature type="compositionally biased region" description="Polar residues" evidence="1">
    <location>
        <begin position="90"/>
        <end position="100"/>
    </location>
</feature>
<proteinExistence type="predicted"/>
<feature type="compositionally biased region" description="Basic and acidic residues" evidence="1">
    <location>
        <begin position="767"/>
        <end position="781"/>
    </location>
</feature>
<feature type="compositionally biased region" description="Basic and acidic residues" evidence="1">
    <location>
        <begin position="664"/>
        <end position="677"/>
    </location>
</feature>
<feature type="compositionally biased region" description="Polar residues" evidence="1">
    <location>
        <begin position="217"/>
        <end position="231"/>
    </location>
</feature>
<feature type="compositionally biased region" description="Low complexity" evidence="1">
    <location>
        <begin position="829"/>
        <end position="847"/>
    </location>
</feature>
<evidence type="ECO:0000313" key="3">
    <source>
        <dbReference type="EMBL" id="CAG6714515.1"/>
    </source>
</evidence>
<feature type="compositionally biased region" description="Polar residues" evidence="1">
    <location>
        <begin position="1030"/>
        <end position="1043"/>
    </location>
</feature>
<feature type="compositionally biased region" description="Basic and acidic residues" evidence="1">
    <location>
        <begin position="1058"/>
        <end position="1068"/>
    </location>
</feature>
<feature type="compositionally biased region" description="Basic and acidic residues" evidence="1">
    <location>
        <begin position="203"/>
        <end position="214"/>
    </location>
</feature>
<feature type="compositionally biased region" description="Polar residues" evidence="1">
    <location>
        <begin position="813"/>
        <end position="822"/>
    </location>
</feature>
<feature type="compositionally biased region" description="Basic and acidic residues" evidence="1">
    <location>
        <begin position="900"/>
        <end position="922"/>
    </location>
</feature>
<feature type="compositionally biased region" description="Polar residues" evidence="1">
    <location>
        <begin position="887"/>
        <end position="899"/>
    </location>
</feature>
<feature type="compositionally biased region" description="Polar residues" evidence="1">
    <location>
        <begin position="974"/>
        <end position="984"/>
    </location>
</feature>
<feature type="compositionally biased region" description="Polar residues" evidence="1">
    <location>
        <begin position="585"/>
        <end position="594"/>
    </location>
</feature>
<sequence length="1330" mass="146996">MANTVENAEKGTAMEPDGKKPVPERRKSKKSKESKKDESFKESNLKKDPNETKNSIGDLEPSVKEKTEHNKIPIESISKESEVSEKTLTFKEQGQTTADTMKSKEKGDTPSKEIKMDGADTNDSIKKEKSPELLEKEKQKGKSKAEEPTSVSVKSKTKDGLEKVKKQSKKKESSSPDQEQPVTIVVGEVDTEKYKIINEFLSIEKENRDYEPKDVQISLSEASKDPTSSKTVGHVDTTVLVSEKPEDISKTHKEPKLSTLEKETAEEYPKAGQRKSKTKPNAVEDKSSIKEPKDQTKPEKDPKTKEKTKGDKTRPSSETKEDVITATSEIIVTNIVPEGDIAVEIPININIPLLKSDDPNKDDFETIKITKVQKTIIEPKKPKGLSKDKSPDLAEKVLETDEVAKVIDLIKDPVTEDGQITRKVTSKPEPKDSSKSKSDKHDEDVTVKSKKKSKGKNATTPTTEPTVSVVVEAAVVDKDPSKSIAQLLKDETIDHVHSSEVILTSPDIPKKSDVTIKTEVVIKEPVDSLPTSQKTPECPRYAEQKDEIDKPIKSKTKTPQRKGEKHKETKKEDFETNIAAREIQRPQSTDSPQPSEKDGKVLLQALSQAHSTQTSFTEGSEVTTSEDIIDVVVEVTIKDENPLENQDLEDTVTTIQFSSSPSIERSDISLGEQKKPALDGTAPITTHSKESSPVVGNTRKTVLSQPVEETNVYNLTDEFLKHEKLNRSHVDEIKSHDFAKHAQKPDSGDKILSDSTTDPSDKVVISKKSEDKTESEKETSKKSKKHPKFKKMDLTKISVDLSNPQIPKVETLPKSSVSSVTTIVCPPIDLSGKPSDDSSSSLEVTVSSDSIVSDFEAARIPKIISEKDTDELSDQSSSSVYTYSVSNKKAPQDGSTLGKTDSKVESIKSKLGDKRNYKDDTKPSINIPTDKDLKITTVRAEEELLPRDFDLKQPTDKMSGAFLQPHQFGENSLSTSEIFSLTEDSLSDAGPDVKGSEEQPDSKILSEAESVRVSSQEIVFTATVPEFISADTSSIEAETSQKSIQERSPHTPEQGLPVDKHVKEDVKSTQKGNKKPKSAKSPEKELGTQEPSKRKDVPTKASDSIHEGFSIQEATVLDELNKGPSNLSSTEEIDLSVAAVIKIDESKTDDTKKDPSSAMVHTPGKKSKHVKFSEDGSEEDRHHGQPVEKDELLDRKSESPKRGESLKKDAKDINKSEEKPKSTKEPEGKTISPEIAEKELQPKEPKTKSTKKEVKPSESTEKEIELSKDTEKSSKSKPGDKKPKTPKDGDFQLKSDKNAVAEFISKESVAFLMAYIIFYLFEISIFSCFI</sequence>
<organism evidence="3">
    <name type="scientific">Cacopsylla melanoneura</name>
    <dbReference type="NCBI Taxonomy" id="428564"/>
    <lineage>
        <taxon>Eukaryota</taxon>
        <taxon>Metazoa</taxon>
        <taxon>Ecdysozoa</taxon>
        <taxon>Arthropoda</taxon>
        <taxon>Hexapoda</taxon>
        <taxon>Insecta</taxon>
        <taxon>Pterygota</taxon>
        <taxon>Neoptera</taxon>
        <taxon>Paraneoptera</taxon>
        <taxon>Hemiptera</taxon>
        <taxon>Sternorrhyncha</taxon>
        <taxon>Psylloidea</taxon>
        <taxon>Psyllidae</taxon>
        <taxon>Psyllinae</taxon>
        <taxon>Cacopsylla</taxon>
    </lineage>
</organism>
<feature type="region of interest" description="Disordered" evidence="1">
    <location>
        <begin position="203"/>
        <end position="326"/>
    </location>
</feature>
<feature type="region of interest" description="Disordered" evidence="1">
    <location>
        <begin position="1"/>
        <end position="188"/>
    </location>
</feature>
<feature type="compositionally biased region" description="Basic and acidic residues" evidence="1">
    <location>
        <begin position="16"/>
        <end position="25"/>
    </location>
</feature>
<feature type="transmembrane region" description="Helical" evidence="2">
    <location>
        <begin position="1309"/>
        <end position="1329"/>
    </location>
</feature>
<feature type="region of interest" description="Disordered" evidence="1">
    <location>
        <begin position="1029"/>
        <end position="1293"/>
    </location>
</feature>
<keyword evidence="2" id="KW-1133">Transmembrane helix</keyword>
<keyword evidence="2" id="KW-0472">Membrane</keyword>
<feature type="compositionally biased region" description="Basic and acidic residues" evidence="1">
    <location>
        <begin position="34"/>
        <end position="51"/>
    </location>
</feature>
<feature type="compositionally biased region" description="Polar residues" evidence="1">
    <location>
        <begin position="694"/>
        <end position="703"/>
    </location>
</feature>
<feature type="region of interest" description="Disordered" evidence="1">
    <location>
        <begin position="527"/>
        <end position="625"/>
    </location>
</feature>
<feature type="compositionally biased region" description="Basic and acidic residues" evidence="1">
    <location>
        <begin position="61"/>
        <end position="89"/>
    </location>
</feature>
<feature type="region of interest" description="Disordered" evidence="1">
    <location>
        <begin position="732"/>
        <end position="847"/>
    </location>
</feature>
<feature type="region of interest" description="Disordered" evidence="1">
    <location>
        <begin position="863"/>
        <end position="928"/>
    </location>
</feature>
<feature type="compositionally biased region" description="Low complexity" evidence="1">
    <location>
        <begin position="876"/>
        <end position="886"/>
    </location>
</feature>
<name>A0A8D8Y1B1_9HEMI</name>
<feature type="compositionally biased region" description="Basic and acidic residues" evidence="1">
    <location>
        <begin position="561"/>
        <end position="574"/>
    </location>
</feature>
<accession>A0A8D8Y1B1</accession>
<feature type="compositionally biased region" description="Basic and acidic residues" evidence="1">
    <location>
        <begin position="1080"/>
        <end position="1106"/>
    </location>
</feature>
<feature type="compositionally biased region" description="Low complexity" evidence="1">
    <location>
        <begin position="456"/>
        <end position="466"/>
    </location>
</feature>
<feature type="compositionally biased region" description="Basic and acidic residues" evidence="1">
    <location>
        <begin position="101"/>
        <end position="147"/>
    </location>
</feature>
<feature type="compositionally biased region" description="Basic and acidic residues" evidence="1">
    <location>
        <begin position="1142"/>
        <end position="1155"/>
    </location>
</feature>
<dbReference type="EMBL" id="HBUF01351889">
    <property type="protein sequence ID" value="CAG6714515.1"/>
    <property type="molecule type" value="Transcribed_RNA"/>
</dbReference>
<feature type="compositionally biased region" description="Basic and acidic residues" evidence="1">
    <location>
        <begin position="243"/>
        <end position="269"/>
    </location>
</feature>
<feature type="compositionally biased region" description="Basic and acidic residues" evidence="1">
    <location>
        <begin position="732"/>
        <end position="752"/>
    </location>
</feature>
<evidence type="ECO:0000256" key="2">
    <source>
        <dbReference type="SAM" id="Phobius"/>
    </source>
</evidence>
<feature type="compositionally biased region" description="Basic and acidic residues" evidence="1">
    <location>
        <begin position="426"/>
        <end position="447"/>
    </location>
</feature>
<feature type="compositionally biased region" description="Basic and acidic residues" evidence="1">
    <location>
        <begin position="994"/>
        <end position="1010"/>
    </location>
</feature>